<feature type="transmembrane region" description="Helical" evidence="1">
    <location>
        <begin position="111"/>
        <end position="132"/>
    </location>
</feature>
<evidence type="ECO:0000256" key="1">
    <source>
        <dbReference type="SAM" id="Phobius"/>
    </source>
</evidence>
<dbReference type="Pfam" id="PF20221">
    <property type="entry name" value="DUF6580"/>
    <property type="match status" value="1"/>
</dbReference>
<accession>A0A1I5YNV9</accession>
<feature type="transmembrane region" description="Helical" evidence="1">
    <location>
        <begin position="7"/>
        <end position="24"/>
    </location>
</feature>
<evidence type="ECO:0000313" key="2">
    <source>
        <dbReference type="EMBL" id="SFQ45924.1"/>
    </source>
</evidence>
<keyword evidence="3" id="KW-1185">Reference proteome</keyword>
<keyword evidence="1" id="KW-0812">Transmembrane</keyword>
<dbReference type="RefSeq" id="WP_090661839.1">
    <property type="nucleotide sequence ID" value="NZ_FOXQ01000013.1"/>
</dbReference>
<organism evidence="2 3">
    <name type="scientific">Parafilimonas terrae</name>
    <dbReference type="NCBI Taxonomy" id="1465490"/>
    <lineage>
        <taxon>Bacteria</taxon>
        <taxon>Pseudomonadati</taxon>
        <taxon>Bacteroidota</taxon>
        <taxon>Chitinophagia</taxon>
        <taxon>Chitinophagales</taxon>
        <taxon>Chitinophagaceae</taxon>
        <taxon>Parafilimonas</taxon>
    </lineage>
</organism>
<proteinExistence type="predicted"/>
<feature type="transmembrane region" description="Helical" evidence="1">
    <location>
        <begin position="55"/>
        <end position="75"/>
    </location>
</feature>
<dbReference type="Proteomes" id="UP000199031">
    <property type="component" value="Unassembled WGS sequence"/>
</dbReference>
<reference evidence="2 3" key="1">
    <citation type="submission" date="2016-10" db="EMBL/GenBank/DDBJ databases">
        <authorList>
            <person name="de Groot N.N."/>
        </authorList>
    </citation>
    <scope>NUCLEOTIDE SEQUENCE [LARGE SCALE GENOMIC DNA]</scope>
    <source>
        <strain evidence="2 3">DSM 28286</strain>
    </source>
</reference>
<protein>
    <submittedName>
        <fullName evidence="2">Uncharacterized protein</fullName>
    </submittedName>
</protein>
<dbReference type="OrthoDB" id="9806699at2"/>
<dbReference type="AlphaFoldDB" id="A0A1I5YNV9"/>
<keyword evidence="1" id="KW-1133">Transmembrane helix</keyword>
<evidence type="ECO:0000313" key="3">
    <source>
        <dbReference type="Proteomes" id="UP000199031"/>
    </source>
</evidence>
<name>A0A1I5YNV9_9BACT</name>
<feature type="transmembrane region" description="Helical" evidence="1">
    <location>
        <begin position="30"/>
        <end position="48"/>
    </location>
</feature>
<feature type="transmembrane region" description="Helical" evidence="1">
    <location>
        <begin position="81"/>
        <end position="104"/>
    </location>
</feature>
<keyword evidence="1" id="KW-0472">Membrane</keyword>
<dbReference type="STRING" id="1465490.SAMN05444277_11373"/>
<gene>
    <name evidence="2" type="ORF">SAMN05444277_11373</name>
</gene>
<dbReference type="EMBL" id="FOXQ01000013">
    <property type="protein sequence ID" value="SFQ45924.1"/>
    <property type="molecule type" value="Genomic_DNA"/>
</dbReference>
<feature type="transmembrane region" description="Helical" evidence="1">
    <location>
        <begin position="158"/>
        <end position="177"/>
    </location>
</feature>
<dbReference type="InterPro" id="IPR046487">
    <property type="entry name" value="DUF6580"/>
</dbReference>
<sequence>MKLSKQTLLFFIVLVVVATLVKFICAPQINLSGFTAVIAISLFAGLTIRDKKLVFLLPLLTLFLSDVLLQALYALNVFPFAGFYSGQIMNYILFIALAFIGIAFRNYKTAGVVASAIAGPTIFFLLSNFIVWKTQANIMGYNQGISGLWQSYAFGLPFYRNSLISTFIFLPVFIAVYNRIKYGKLSLAH</sequence>